<feature type="zinc finger region" description="FLZ-type" evidence="3">
    <location>
        <begin position="332"/>
        <end position="376"/>
    </location>
</feature>
<dbReference type="InterPro" id="IPR044593">
    <property type="entry name" value="FLZ8/MARD1"/>
</dbReference>
<comment type="caution">
    <text evidence="5">The sequence shown here is derived from an EMBL/GenBank/DDBJ whole genome shotgun (WGS) entry which is preliminary data.</text>
</comment>
<protein>
    <submittedName>
        <fullName evidence="5">FCS-Like Zinc finger 8</fullName>
    </submittedName>
</protein>
<dbReference type="InterPro" id="IPR007650">
    <property type="entry name" value="Zf-FLZ_dom"/>
</dbReference>
<evidence type="ECO:0000313" key="6">
    <source>
        <dbReference type="Proteomes" id="UP000797356"/>
    </source>
</evidence>
<accession>A0A8K0I188</accession>
<evidence type="ECO:0000256" key="1">
    <source>
        <dbReference type="ARBA" id="ARBA00009374"/>
    </source>
</evidence>
<dbReference type="OrthoDB" id="1902692at2759"/>
<dbReference type="GO" id="GO:0046872">
    <property type="term" value="F:metal ion binding"/>
    <property type="evidence" value="ECO:0007669"/>
    <property type="project" value="UniProtKB-KW"/>
</dbReference>
<dbReference type="Pfam" id="PF04570">
    <property type="entry name" value="zf-FLZ"/>
    <property type="match status" value="1"/>
</dbReference>
<dbReference type="EMBL" id="CM017874">
    <property type="protein sequence ID" value="KAG1333992.1"/>
    <property type="molecule type" value="Genomic_DNA"/>
</dbReference>
<evidence type="ECO:0000259" key="4">
    <source>
        <dbReference type="PROSITE" id="PS51795"/>
    </source>
</evidence>
<dbReference type="PANTHER" id="PTHR46443">
    <property type="entry name" value="FCS-LIKE ZINC FINGER 8"/>
    <property type="match status" value="1"/>
</dbReference>
<name>A0A8K0I188_COCNU</name>
<evidence type="ECO:0000256" key="2">
    <source>
        <dbReference type="ARBA" id="ARBA00022723"/>
    </source>
</evidence>
<comment type="similarity">
    <text evidence="1">Belongs to the FLZ family.</text>
</comment>
<dbReference type="PANTHER" id="PTHR46443:SF3">
    <property type="entry name" value="PROTEIN MARD1"/>
    <property type="match status" value="1"/>
</dbReference>
<proteinExistence type="inferred from homology"/>
<keyword evidence="6" id="KW-1185">Reference proteome</keyword>
<organism evidence="5 6">
    <name type="scientific">Cocos nucifera</name>
    <name type="common">Coconut palm</name>
    <dbReference type="NCBI Taxonomy" id="13894"/>
    <lineage>
        <taxon>Eukaryota</taxon>
        <taxon>Viridiplantae</taxon>
        <taxon>Streptophyta</taxon>
        <taxon>Embryophyta</taxon>
        <taxon>Tracheophyta</taxon>
        <taxon>Spermatophyta</taxon>
        <taxon>Magnoliopsida</taxon>
        <taxon>Liliopsida</taxon>
        <taxon>Arecaceae</taxon>
        <taxon>Arecoideae</taxon>
        <taxon>Cocoseae</taxon>
        <taxon>Attaleinae</taxon>
        <taxon>Cocos</taxon>
    </lineage>
</organism>
<dbReference type="Proteomes" id="UP000797356">
    <property type="component" value="Chromosome 3"/>
</dbReference>
<reference evidence="5" key="2">
    <citation type="submission" date="2019-07" db="EMBL/GenBank/DDBJ databases">
        <authorList>
            <person name="Yang Y."/>
            <person name="Bocs S."/>
            <person name="Baudouin L."/>
        </authorList>
    </citation>
    <scope>NUCLEOTIDE SEQUENCE</scope>
    <source>
        <tissue evidence="5">Spear leaf of Hainan Tall coconut</tissue>
    </source>
</reference>
<evidence type="ECO:0000256" key="3">
    <source>
        <dbReference type="PROSITE-ProRule" id="PRU01131"/>
    </source>
</evidence>
<sequence>MANFCRPIEEDVRLFSERLVAINRRAQRKAEERPFLWGKKKKLLLGTKSSLSMLLRSKLQDITLRRRSRAFSNNQGLMSDDTCLPSPTANNRRPTFSSLFSSPRLFSGFSPKGASDREAVMSPTSILETKPFSTIGNPFFTDRNQRRPIKNAIATTTADEDRHHPWDSGDSKAIGLGLVDALNNEKFDQQTSKPESRMVMFGSQLKIQIPLVRSSSISPSGSIESPHSPIEFGVKTKNSQLALYCPAQRSPMGSANMEADVLTSSPRLFTVRLSPSEMELSEDYTCVISHGPNPRTTRIFDNCIVESCGDGFVALRKESSSLADHSGYTSDDFLSYCHACRKNLGQGKDIFMYRGEKAFCSHECRYQEILFDEEMEKCSSDLSDSL</sequence>
<feature type="domain" description="FLZ-type" evidence="4">
    <location>
        <begin position="332"/>
        <end position="376"/>
    </location>
</feature>
<reference evidence="5" key="1">
    <citation type="journal article" date="2017" name="Gigascience">
        <title>The genome draft of coconut (Cocos nucifera).</title>
        <authorList>
            <person name="Xiao Y."/>
            <person name="Xu P."/>
            <person name="Fan H."/>
            <person name="Baudouin L."/>
            <person name="Xia W."/>
            <person name="Bocs S."/>
            <person name="Xu J."/>
            <person name="Li Q."/>
            <person name="Guo A."/>
            <person name="Zhou L."/>
            <person name="Li J."/>
            <person name="Wu Y."/>
            <person name="Ma Z."/>
            <person name="Armero A."/>
            <person name="Issali A.E."/>
            <person name="Liu N."/>
            <person name="Peng M."/>
            <person name="Yang Y."/>
        </authorList>
    </citation>
    <scope>NUCLEOTIDE SEQUENCE</scope>
    <source>
        <tissue evidence="5">Spear leaf of Hainan Tall coconut</tissue>
    </source>
</reference>
<dbReference type="PROSITE" id="PS51795">
    <property type="entry name" value="ZF_FLZ"/>
    <property type="match status" value="1"/>
</dbReference>
<gene>
    <name evidence="5" type="ORF">COCNU_03G001110</name>
</gene>
<evidence type="ECO:0000313" key="5">
    <source>
        <dbReference type="EMBL" id="KAG1333992.1"/>
    </source>
</evidence>
<keyword evidence="2" id="KW-0479">Metal-binding</keyword>
<dbReference type="AlphaFoldDB" id="A0A8K0I188"/>